<feature type="compositionally biased region" description="Basic residues" evidence="1">
    <location>
        <begin position="115"/>
        <end position="131"/>
    </location>
</feature>
<accession>A0A6J4UNA4</accession>
<organism evidence="2">
    <name type="scientific">uncultured Thermomicrobiales bacterium</name>
    <dbReference type="NCBI Taxonomy" id="1645740"/>
    <lineage>
        <taxon>Bacteria</taxon>
        <taxon>Pseudomonadati</taxon>
        <taxon>Thermomicrobiota</taxon>
        <taxon>Thermomicrobia</taxon>
        <taxon>Thermomicrobiales</taxon>
        <taxon>environmental samples</taxon>
    </lineage>
</organism>
<feature type="region of interest" description="Disordered" evidence="1">
    <location>
        <begin position="1"/>
        <end position="184"/>
    </location>
</feature>
<dbReference type="AlphaFoldDB" id="A0A6J4UNA4"/>
<evidence type="ECO:0000256" key="1">
    <source>
        <dbReference type="SAM" id="MobiDB-lite"/>
    </source>
</evidence>
<gene>
    <name evidence="2" type="ORF">AVDCRST_MAG49-1895</name>
</gene>
<feature type="non-terminal residue" evidence="2">
    <location>
        <position position="203"/>
    </location>
</feature>
<reference evidence="2" key="1">
    <citation type="submission" date="2020-02" db="EMBL/GenBank/DDBJ databases">
        <authorList>
            <person name="Meier V. D."/>
        </authorList>
    </citation>
    <scope>NUCLEOTIDE SEQUENCE</scope>
    <source>
        <strain evidence="2">AVDCRST_MAG49</strain>
    </source>
</reference>
<evidence type="ECO:0000313" key="2">
    <source>
        <dbReference type="EMBL" id="CAA9552222.1"/>
    </source>
</evidence>
<feature type="compositionally biased region" description="Basic residues" evidence="1">
    <location>
        <begin position="138"/>
        <end position="148"/>
    </location>
</feature>
<protein>
    <submittedName>
        <fullName evidence="2">Uncharacterized protein</fullName>
    </submittedName>
</protein>
<feature type="non-terminal residue" evidence="2">
    <location>
        <position position="1"/>
    </location>
</feature>
<feature type="compositionally biased region" description="Low complexity" evidence="1">
    <location>
        <begin position="149"/>
        <end position="161"/>
    </location>
</feature>
<name>A0A6J4UNA4_9BACT</name>
<proteinExistence type="predicted"/>
<dbReference type="EMBL" id="CADCWG010000125">
    <property type="protein sequence ID" value="CAA9552222.1"/>
    <property type="molecule type" value="Genomic_DNA"/>
</dbReference>
<sequence>GIRVLVARLPGTPPRSGRGRAPAAGPVPDPRFPGALRRADPPLGDRSLGLRRRRRRRADPSLDLGRVPGAAERDDHRRHPLRHQVVQARHGLGGGLGRHPARRRRDQRSAPGGPLRRRVHHQRAARGRHGRQGVGGVRLRRRAARPGARRAGPPARAPPLLLEEREVGARPGTGGPRPPGLLGVARIPQLRRPLAGTAVRGGL</sequence>